<sequence>MTGISSVLLAIATLGVCAGATLWVVSDRTSGAHALTESGISVAVLAARLTSGIAESTNGTGAGEGRKGGAVDVASGLGVVDGDCPSRGDAVGVGLFRHYEHWAASLRPAFHARYQDPVAIIDSTGGRRQAWMPRIQWVPTAAGEGGVGRNAFGC</sequence>
<keyword evidence="2" id="KW-1185">Reference proteome</keyword>
<evidence type="ECO:0000313" key="2">
    <source>
        <dbReference type="Proteomes" id="UP000637578"/>
    </source>
</evidence>
<proteinExistence type="predicted"/>
<accession>A0A8J3CEQ4</accession>
<dbReference type="AlphaFoldDB" id="A0A8J3CEQ4"/>
<reference evidence="1" key="1">
    <citation type="journal article" date="2014" name="Int. J. Syst. Evol. Microbiol.">
        <title>Complete genome sequence of Corynebacterium casei LMG S-19264T (=DSM 44701T), isolated from a smear-ripened cheese.</title>
        <authorList>
            <consortium name="US DOE Joint Genome Institute (JGI-PGF)"/>
            <person name="Walter F."/>
            <person name="Albersmeier A."/>
            <person name="Kalinowski J."/>
            <person name="Ruckert C."/>
        </authorList>
    </citation>
    <scope>NUCLEOTIDE SEQUENCE</scope>
    <source>
        <strain evidence="1">CGMCC 4.5737</strain>
    </source>
</reference>
<dbReference type="EMBL" id="BMMK01000061">
    <property type="protein sequence ID" value="GGM83471.1"/>
    <property type="molecule type" value="Genomic_DNA"/>
</dbReference>
<gene>
    <name evidence="1" type="ORF">GCM10012275_62600</name>
</gene>
<protein>
    <submittedName>
        <fullName evidence="1">Uncharacterized protein</fullName>
    </submittedName>
</protein>
<name>A0A8J3CEQ4_9PSEU</name>
<comment type="caution">
    <text evidence="1">The sequence shown here is derived from an EMBL/GenBank/DDBJ whole genome shotgun (WGS) entry which is preliminary data.</text>
</comment>
<dbReference type="Proteomes" id="UP000637578">
    <property type="component" value="Unassembled WGS sequence"/>
</dbReference>
<organism evidence="1 2">
    <name type="scientific">Longimycelium tulufanense</name>
    <dbReference type="NCBI Taxonomy" id="907463"/>
    <lineage>
        <taxon>Bacteria</taxon>
        <taxon>Bacillati</taxon>
        <taxon>Actinomycetota</taxon>
        <taxon>Actinomycetes</taxon>
        <taxon>Pseudonocardiales</taxon>
        <taxon>Pseudonocardiaceae</taxon>
        <taxon>Longimycelium</taxon>
    </lineage>
</organism>
<reference evidence="1" key="2">
    <citation type="submission" date="2020-09" db="EMBL/GenBank/DDBJ databases">
        <authorList>
            <person name="Sun Q."/>
            <person name="Zhou Y."/>
        </authorList>
    </citation>
    <scope>NUCLEOTIDE SEQUENCE</scope>
    <source>
        <strain evidence="1">CGMCC 4.5737</strain>
    </source>
</reference>
<evidence type="ECO:0000313" key="1">
    <source>
        <dbReference type="EMBL" id="GGM83471.1"/>
    </source>
</evidence>